<evidence type="ECO:0000313" key="8">
    <source>
        <dbReference type="Proteomes" id="UP000580891"/>
    </source>
</evidence>
<feature type="transmembrane region" description="Helical" evidence="6">
    <location>
        <begin position="97"/>
        <end position="117"/>
    </location>
</feature>
<feature type="transmembrane region" description="Helical" evidence="6">
    <location>
        <begin position="34"/>
        <end position="52"/>
    </location>
</feature>
<keyword evidence="8" id="KW-1185">Reference proteome</keyword>
<feature type="transmembrane region" description="Helical" evidence="6">
    <location>
        <begin position="357"/>
        <end position="378"/>
    </location>
</feature>
<evidence type="ECO:0000256" key="2">
    <source>
        <dbReference type="ARBA" id="ARBA00022448"/>
    </source>
</evidence>
<dbReference type="Proteomes" id="UP000580891">
    <property type="component" value="Unassembled WGS sequence"/>
</dbReference>
<keyword evidence="5 6" id="KW-0472">Membrane</keyword>
<name>A0A7V9Z320_9BACL</name>
<keyword evidence="6" id="KW-0592">Phosphate transport</keyword>
<dbReference type="PANTHER" id="PTHR11101:SF80">
    <property type="entry name" value="PHOSPHATE TRANSPORTER"/>
    <property type="match status" value="1"/>
</dbReference>
<dbReference type="InterPro" id="IPR001204">
    <property type="entry name" value="Phos_transporter"/>
</dbReference>
<evidence type="ECO:0000256" key="4">
    <source>
        <dbReference type="ARBA" id="ARBA00022989"/>
    </source>
</evidence>
<feature type="transmembrane region" description="Helical" evidence="6">
    <location>
        <begin position="137"/>
        <end position="154"/>
    </location>
</feature>
<comment type="subcellular location">
    <subcellularLocation>
        <location evidence="1 6">Membrane</location>
        <topology evidence="1 6">Multi-pass membrane protein</topology>
    </subcellularLocation>
</comment>
<protein>
    <recommendedName>
        <fullName evidence="6">Phosphate transporter</fullName>
    </recommendedName>
</protein>
<evidence type="ECO:0000256" key="6">
    <source>
        <dbReference type="RuleBase" id="RU363058"/>
    </source>
</evidence>
<keyword evidence="3 6" id="KW-0812">Transmembrane</keyword>
<comment type="similarity">
    <text evidence="6">Belongs to the inorganic phosphate transporter (PiT) (TC 2.A.20) family.</text>
</comment>
<dbReference type="PANTHER" id="PTHR11101">
    <property type="entry name" value="PHOSPHATE TRANSPORTER"/>
    <property type="match status" value="1"/>
</dbReference>
<keyword evidence="4 6" id="KW-1133">Transmembrane helix</keyword>
<dbReference type="GO" id="GO:0035435">
    <property type="term" value="P:phosphate ion transmembrane transport"/>
    <property type="evidence" value="ECO:0007669"/>
    <property type="project" value="TreeGrafter"/>
</dbReference>
<evidence type="ECO:0000256" key="1">
    <source>
        <dbReference type="ARBA" id="ARBA00004141"/>
    </source>
</evidence>
<comment type="caution">
    <text evidence="7">The sequence shown here is derived from an EMBL/GenBank/DDBJ whole genome shotgun (WGS) entry which is preliminary data.</text>
</comment>
<gene>
    <name evidence="7" type="ORF">HNQ85_003510</name>
</gene>
<organism evidence="7 8">
    <name type="scientific">[Anoxybacillus] calidus</name>
    <dbReference type="NCBI Taxonomy" id="575178"/>
    <lineage>
        <taxon>Bacteria</taxon>
        <taxon>Bacillati</taxon>
        <taxon>Bacillota</taxon>
        <taxon>Bacilli</taxon>
        <taxon>Bacillales</taxon>
        <taxon>Anoxybacillaceae</taxon>
        <taxon>Paranoxybacillus</taxon>
    </lineage>
</organism>
<dbReference type="AlphaFoldDB" id="A0A7V9Z320"/>
<evidence type="ECO:0000313" key="7">
    <source>
        <dbReference type="EMBL" id="MBA2873172.1"/>
    </source>
</evidence>
<feature type="transmembrane region" description="Helical" evidence="6">
    <location>
        <begin position="266"/>
        <end position="284"/>
    </location>
</feature>
<evidence type="ECO:0000256" key="3">
    <source>
        <dbReference type="ARBA" id="ARBA00022692"/>
    </source>
</evidence>
<dbReference type="GO" id="GO:0016020">
    <property type="term" value="C:membrane"/>
    <property type="evidence" value="ECO:0007669"/>
    <property type="project" value="UniProtKB-SubCell"/>
</dbReference>
<feature type="transmembrane region" description="Helical" evidence="6">
    <location>
        <begin position="197"/>
        <end position="217"/>
    </location>
</feature>
<dbReference type="GO" id="GO:0005315">
    <property type="term" value="F:phosphate transmembrane transporter activity"/>
    <property type="evidence" value="ECO:0007669"/>
    <property type="project" value="InterPro"/>
</dbReference>
<proteinExistence type="inferred from homology"/>
<evidence type="ECO:0000256" key="5">
    <source>
        <dbReference type="ARBA" id="ARBA00023136"/>
    </source>
</evidence>
<sequence length="382" mass="40051">MKQHSTTSINSPNSKIFKKNASLYKMTPLTKNPLTGLLIAVVTTLIFIRTGLVPNYSLGSIIGITIVAWLAAENGGNDVSKGVAPLVASGAAKEWTALIYGAIVTAFGGTLSIYFAIKLLKLFTGGLINSNYEVNTIMALSMAIGATLWVALATRFSLPVSTTHSIVGSVIMVGCVALGVSSVVWSSLVSKVVMPLLLSPLLGLSIAWALTFLIQFIKLPSSAGKGITWVSSGAICFVRAVNDTPKIVAITALVAITSINIKNIDALFPLFLLVTVSMSIGSLVKGVSVTQLLARKVAQLDNQSSVSSVLTTTVLVMASSQLGLPVSTTHVSTTAIIGAGLRKNKNAVNWSVVRDMVLSWIVTLPGAGILGILAYYILTFVK</sequence>
<reference evidence="7 8" key="1">
    <citation type="submission" date="2020-07" db="EMBL/GenBank/DDBJ databases">
        <title>Genomic Encyclopedia of Type Strains, Phase IV (KMG-IV): sequencing the most valuable type-strain genomes for metagenomic binning, comparative biology and taxonomic classification.</title>
        <authorList>
            <person name="Goeker M."/>
        </authorList>
    </citation>
    <scope>NUCLEOTIDE SEQUENCE [LARGE SCALE GENOMIC DNA]</scope>
    <source>
        <strain evidence="7 8">DSM 25220</strain>
    </source>
</reference>
<accession>A0A7V9Z320</accession>
<keyword evidence="2 6" id="KW-0813">Transport</keyword>
<feature type="transmembrane region" description="Helical" evidence="6">
    <location>
        <begin position="166"/>
        <end position="185"/>
    </location>
</feature>
<dbReference type="Pfam" id="PF01384">
    <property type="entry name" value="PHO4"/>
    <property type="match status" value="2"/>
</dbReference>
<dbReference type="EMBL" id="JACDUU010000014">
    <property type="protein sequence ID" value="MBA2873172.1"/>
    <property type="molecule type" value="Genomic_DNA"/>
</dbReference>
<dbReference type="RefSeq" id="WP_181538897.1">
    <property type="nucleotide sequence ID" value="NZ_JACDUU010000014.1"/>
</dbReference>